<feature type="compositionally biased region" description="Low complexity" evidence="2">
    <location>
        <begin position="297"/>
        <end position="311"/>
    </location>
</feature>
<evidence type="ECO:0000256" key="1">
    <source>
        <dbReference type="SAM" id="Coils"/>
    </source>
</evidence>
<gene>
    <name evidence="4" type="ORF">POM88_051050</name>
</gene>
<proteinExistence type="predicted"/>
<feature type="region of interest" description="Disordered" evidence="2">
    <location>
        <begin position="294"/>
        <end position="360"/>
    </location>
</feature>
<dbReference type="InterPro" id="IPR057600">
    <property type="entry name" value="TORTIFOLIA1/SINE1-2_N"/>
</dbReference>
<dbReference type="InterPro" id="IPR033337">
    <property type="entry name" value="TORTIFOLIA1/SINE1-2"/>
</dbReference>
<keyword evidence="5" id="KW-1185">Reference proteome</keyword>
<dbReference type="GO" id="GO:0008017">
    <property type="term" value="F:microtubule binding"/>
    <property type="evidence" value="ECO:0007669"/>
    <property type="project" value="InterPro"/>
</dbReference>
<feature type="compositionally biased region" description="Polar residues" evidence="2">
    <location>
        <begin position="313"/>
        <end position="332"/>
    </location>
</feature>
<evidence type="ECO:0000313" key="4">
    <source>
        <dbReference type="EMBL" id="KAK1357794.1"/>
    </source>
</evidence>
<dbReference type="InterPro" id="IPR011989">
    <property type="entry name" value="ARM-like"/>
</dbReference>
<accession>A0AAD8H115</accession>
<dbReference type="PANTHER" id="PTHR31355">
    <property type="entry name" value="MICROTUBULE-ASSOCIATED PROTEIN TORTIFOLIA1"/>
    <property type="match status" value="1"/>
</dbReference>
<reference evidence="4" key="1">
    <citation type="submission" date="2023-02" db="EMBL/GenBank/DDBJ databases">
        <title>Genome of toxic invasive species Heracleum sosnowskyi carries increased number of genes despite the absence of recent whole-genome duplications.</title>
        <authorList>
            <person name="Schelkunov M."/>
            <person name="Shtratnikova V."/>
            <person name="Makarenko M."/>
            <person name="Klepikova A."/>
            <person name="Omelchenko D."/>
            <person name="Novikova G."/>
            <person name="Obukhova E."/>
            <person name="Bogdanov V."/>
            <person name="Penin A."/>
            <person name="Logacheva M."/>
        </authorList>
    </citation>
    <scope>NUCLEOTIDE SEQUENCE</scope>
    <source>
        <strain evidence="4">Hsosn_3</strain>
        <tissue evidence="4">Leaf</tissue>
    </source>
</reference>
<feature type="domain" description="TORTIFOLIA1/SINE1-2 N-terminal" evidence="3">
    <location>
        <begin position="16"/>
        <end position="288"/>
    </location>
</feature>
<evidence type="ECO:0000259" key="3">
    <source>
        <dbReference type="Pfam" id="PF24714"/>
    </source>
</evidence>
<dbReference type="Proteomes" id="UP001237642">
    <property type="component" value="Unassembled WGS sequence"/>
</dbReference>
<feature type="compositionally biased region" description="Polar residues" evidence="2">
    <location>
        <begin position="339"/>
        <end position="348"/>
    </location>
</feature>
<dbReference type="GO" id="GO:0005874">
    <property type="term" value="C:microtubule"/>
    <property type="evidence" value="ECO:0007669"/>
    <property type="project" value="InterPro"/>
</dbReference>
<dbReference type="Gene3D" id="1.25.10.10">
    <property type="entry name" value="Leucine-rich Repeat Variant"/>
    <property type="match status" value="1"/>
</dbReference>
<sequence>MASVAKHSTNQATMTREFKHRVLTCLNKLSDRDTYSAASIELESIAKTLSHDSLSPFISSITTTDSSDKSPVRKQCVKLVSLLSESHGNLLSPHLSKLISSVIRRLRDNDSAVRSACVTAISSISCHITKPPFTSIIKPLIDALVTEQDLNSQIGAALCVAAAIDGAPDPDPVFLKRLLPRLEKLLRSESFKAKAALLTVFGSVIGTNGSLSQQIVRNFVKCFVEFVSSEDWAARKAAAEALVKLAVVERDVLPEYKASCLKKFEAKRHDKVKVVREAMTLMVEAWREIPDALNEVSPPSESQSSSKDVPSNGRYSSGPKSTRSINSGTPQMSKILPSNDYSPTTIASKRNPPESSDMKMGPAMFRKLDRKKPPNRKIETATPLSAVSEDIKYRNEKLCNKDGEEITRYAKLETRRELFSRNSEENTHNFDGSKADPSMCSCVEVSESVAKANNAVENHRENHKESEDLFLIRKQLLQIENQQSSLFDLLQGFIGTSQNSMRSLESRVHGLELALDGISLDLAVSAGRISGPRSAGTTCCRLPGADFLYSKFWRRTEGHTSASTEAIRHNMATKNGIKLENRRVRLQNDSGFIVNPLAEVHNNSQGISETVQLQHAA</sequence>
<dbReference type="InterPro" id="IPR016024">
    <property type="entry name" value="ARM-type_fold"/>
</dbReference>
<dbReference type="EMBL" id="JAUIZM010000011">
    <property type="protein sequence ID" value="KAK1357794.1"/>
    <property type="molecule type" value="Genomic_DNA"/>
</dbReference>
<name>A0AAD8H115_9APIA</name>
<dbReference type="SUPFAM" id="SSF48371">
    <property type="entry name" value="ARM repeat"/>
    <property type="match status" value="1"/>
</dbReference>
<reference evidence="4" key="2">
    <citation type="submission" date="2023-05" db="EMBL/GenBank/DDBJ databases">
        <authorList>
            <person name="Schelkunov M.I."/>
        </authorList>
    </citation>
    <scope>NUCLEOTIDE SEQUENCE</scope>
    <source>
        <strain evidence="4">Hsosn_3</strain>
        <tissue evidence="4">Leaf</tissue>
    </source>
</reference>
<dbReference type="AlphaFoldDB" id="A0AAD8H115"/>
<organism evidence="4 5">
    <name type="scientific">Heracleum sosnowskyi</name>
    <dbReference type="NCBI Taxonomy" id="360622"/>
    <lineage>
        <taxon>Eukaryota</taxon>
        <taxon>Viridiplantae</taxon>
        <taxon>Streptophyta</taxon>
        <taxon>Embryophyta</taxon>
        <taxon>Tracheophyta</taxon>
        <taxon>Spermatophyta</taxon>
        <taxon>Magnoliopsida</taxon>
        <taxon>eudicotyledons</taxon>
        <taxon>Gunneridae</taxon>
        <taxon>Pentapetalae</taxon>
        <taxon>asterids</taxon>
        <taxon>campanulids</taxon>
        <taxon>Apiales</taxon>
        <taxon>Apiaceae</taxon>
        <taxon>Apioideae</taxon>
        <taxon>apioid superclade</taxon>
        <taxon>Tordylieae</taxon>
        <taxon>Tordyliinae</taxon>
        <taxon>Heracleum</taxon>
    </lineage>
</organism>
<comment type="caution">
    <text evidence="4">The sequence shown here is derived from an EMBL/GenBank/DDBJ whole genome shotgun (WGS) entry which is preliminary data.</text>
</comment>
<dbReference type="Pfam" id="PF24714">
    <property type="entry name" value="TOR1L1_N"/>
    <property type="match status" value="1"/>
</dbReference>
<dbReference type="PANTHER" id="PTHR31355:SF8">
    <property type="entry name" value="TORTIFOLIA1-LIKE PROTEIN 3"/>
    <property type="match status" value="1"/>
</dbReference>
<evidence type="ECO:0000313" key="5">
    <source>
        <dbReference type="Proteomes" id="UP001237642"/>
    </source>
</evidence>
<evidence type="ECO:0000256" key="2">
    <source>
        <dbReference type="SAM" id="MobiDB-lite"/>
    </source>
</evidence>
<keyword evidence="1" id="KW-0175">Coiled coil</keyword>
<feature type="coiled-coil region" evidence="1">
    <location>
        <begin position="442"/>
        <end position="469"/>
    </location>
</feature>
<dbReference type="FunFam" id="1.25.10.10:FF:000549">
    <property type="entry name" value="ARM repeat superfamily protein"/>
    <property type="match status" value="1"/>
</dbReference>
<protein>
    <submittedName>
        <fullName evidence="4">Microtubule-associated protein TORTIFOLIA1</fullName>
    </submittedName>
</protein>